<dbReference type="GO" id="GO:0046654">
    <property type="term" value="P:tetrahydrofolate biosynthetic process"/>
    <property type="evidence" value="ECO:0007669"/>
    <property type="project" value="UniProtKB-UniPathway"/>
</dbReference>
<dbReference type="SUPFAM" id="SSF55083">
    <property type="entry name" value="6-hydroxymethyl-7,8-dihydropterin pyrophosphokinase, HPPK"/>
    <property type="match status" value="1"/>
</dbReference>
<evidence type="ECO:0000256" key="11">
    <source>
        <dbReference type="ARBA" id="ARBA00029766"/>
    </source>
</evidence>
<dbReference type="InterPro" id="IPR035907">
    <property type="entry name" value="Hppk_sf"/>
</dbReference>
<dbReference type="UniPathway" id="UPA00077">
    <property type="reaction ID" value="UER00155"/>
</dbReference>
<comment type="similarity">
    <text evidence="2">Belongs to the HPPK family.</text>
</comment>
<dbReference type="GO" id="GO:0016301">
    <property type="term" value="F:kinase activity"/>
    <property type="evidence" value="ECO:0007669"/>
    <property type="project" value="UniProtKB-KW"/>
</dbReference>
<keyword evidence="5" id="KW-0808">Transferase</keyword>
<evidence type="ECO:0000256" key="6">
    <source>
        <dbReference type="ARBA" id="ARBA00022741"/>
    </source>
</evidence>
<dbReference type="GO" id="GO:0003848">
    <property type="term" value="F:2-amino-4-hydroxy-6-hydroxymethyldihydropteridine diphosphokinase activity"/>
    <property type="evidence" value="ECO:0007669"/>
    <property type="project" value="UniProtKB-EC"/>
</dbReference>
<name>A0A124JWC0_9SPHN</name>
<dbReference type="AlphaFoldDB" id="A0A124JWC0"/>
<evidence type="ECO:0000256" key="5">
    <source>
        <dbReference type="ARBA" id="ARBA00022679"/>
    </source>
</evidence>
<evidence type="ECO:0000256" key="2">
    <source>
        <dbReference type="ARBA" id="ARBA00005810"/>
    </source>
</evidence>
<evidence type="ECO:0000313" key="15">
    <source>
        <dbReference type="Proteomes" id="UP000058012"/>
    </source>
</evidence>
<keyword evidence="9" id="KW-0289">Folate biosynthesis</keyword>
<comment type="pathway">
    <text evidence="1">Cofactor biosynthesis; tetrahydrofolate biosynthesis; 2-amino-4-hydroxy-6-hydroxymethyl-7,8-dihydropteridine diphosphate from 7,8-dihydroneopterin triphosphate: step 4/4.</text>
</comment>
<dbReference type="GO" id="GO:0005524">
    <property type="term" value="F:ATP binding"/>
    <property type="evidence" value="ECO:0007669"/>
    <property type="project" value="UniProtKB-KW"/>
</dbReference>
<evidence type="ECO:0000256" key="1">
    <source>
        <dbReference type="ARBA" id="ARBA00005051"/>
    </source>
</evidence>
<evidence type="ECO:0000256" key="12">
    <source>
        <dbReference type="ARBA" id="ARBA00033413"/>
    </source>
</evidence>
<gene>
    <name evidence="14" type="ORF">AQZ52_05080</name>
</gene>
<evidence type="ECO:0000256" key="7">
    <source>
        <dbReference type="ARBA" id="ARBA00022777"/>
    </source>
</evidence>
<reference evidence="14 15" key="1">
    <citation type="submission" date="2015-10" db="EMBL/GenBank/DDBJ databases">
        <title>Draft genome sequence of Novosphingobium fuchskuhlense DSM 25065 isolated from a surface water sample of the southwest basin of Lake Grosse Fuchskuhle.</title>
        <authorList>
            <person name="Ruckert C."/>
            <person name="Winkler A."/>
            <person name="Glaeser J."/>
            <person name="Grossart H.-P."/>
            <person name="Kalinowski J."/>
            <person name="Glaeser S."/>
        </authorList>
    </citation>
    <scope>NUCLEOTIDE SEQUENCE [LARGE SCALE GENOMIC DNA]</scope>
    <source>
        <strain evidence="14 15">FNE08-7</strain>
    </source>
</reference>
<keyword evidence="6" id="KW-0547">Nucleotide-binding</keyword>
<evidence type="ECO:0000259" key="13">
    <source>
        <dbReference type="PROSITE" id="PS00794"/>
    </source>
</evidence>
<evidence type="ECO:0000256" key="8">
    <source>
        <dbReference type="ARBA" id="ARBA00022840"/>
    </source>
</evidence>
<sequence length="181" mass="19599">MSEPASGEGWGYLIALGSNQRHPRHGSPPQVLRAALAAMAGEGLVIAAMSPVIASAPVGPSRRRYANAAARIATPLDPPALLALLQSLETRFGRVRRGARWGARTLDLDVILWSGGPWSSKTLTIPHPRIRERPFVLGPAAAVAPGWRDPSDTCTIRHLHARLTRPRPIRRAKPHRLRVGP</sequence>
<evidence type="ECO:0000256" key="4">
    <source>
        <dbReference type="ARBA" id="ARBA00016218"/>
    </source>
</evidence>
<keyword evidence="8" id="KW-0067">ATP-binding</keyword>
<dbReference type="PANTHER" id="PTHR43071:SF1">
    <property type="entry name" value="2-AMINO-4-HYDROXY-6-HYDROXYMETHYLDIHYDROPTERIDINE PYROPHOSPHOKINASE"/>
    <property type="match status" value="1"/>
</dbReference>
<proteinExistence type="inferred from homology"/>
<dbReference type="EC" id="2.7.6.3" evidence="3"/>
<dbReference type="GO" id="GO:0046656">
    <property type="term" value="P:folic acid biosynthetic process"/>
    <property type="evidence" value="ECO:0007669"/>
    <property type="project" value="UniProtKB-KW"/>
</dbReference>
<dbReference type="STRING" id="1117702.AQZ52_05080"/>
<dbReference type="OrthoDB" id="9808041at2"/>
<evidence type="ECO:0000313" key="14">
    <source>
        <dbReference type="EMBL" id="KUR73173.1"/>
    </source>
</evidence>
<protein>
    <recommendedName>
        <fullName evidence="4">2-amino-4-hydroxy-6-hydroxymethyldihydropteridine pyrophosphokinase</fullName>
        <ecNumber evidence="3">2.7.6.3</ecNumber>
    </recommendedName>
    <alternativeName>
        <fullName evidence="11">6-hydroxymethyl-7,8-dihydropterin pyrophosphokinase</fullName>
    </alternativeName>
    <alternativeName>
        <fullName evidence="12">7,8-dihydro-6-hydroxymethylpterin-pyrophosphokinase</fullName>
    </alternativeName>
</protein>
<dbReference type="PANTHER" id="PTHR43071">
    <property type="entry name" value="2-AMINO-4-HYDROXY-6-HYDROXYMETHYLDIHYDROPTERIDINE PYROPHOSPHOKINASE"/>
    <property type="match status" value="1"/>
</dbReference>
<accession>A0A124JWC0</accession>
<dbReference type="EMBL" id="LLZS01000003">
    <property type="protein sequence ID" value="KUR73173.1"/>
    <property type="molecule type" value="Genomic_DNA"/>
</dbReference>
<evidence type="ECO:0000256" key="3">
    <source>
        <dbReference type="ARBA" id="ARBA00013253"/>
    </source>
</evidence>
<feature type="domain" description="7,8-dihydro-6-hydroxymethylpterin-pyrophosphokinase" evidence="13">
    <location>
        <begin position="100"/>
        <end position="111"/>
    </location>
</feature>
<evidence type="ECO:0000256" key="9">
    <source>
        <dbReference type="ARBA" id="ARBA00022909"/>
    </source>
</evidence>
<dbReference type="PROSITE" id="PS00794">
    <property type="entry name" value="HPPK"/>
    <property type="match status" value="1"/>
</dbReference>
<comment type="function">
    <text evidence="10">Catalyzes the transfer of pyrophosphate from adenosine triphosphate (ATP) to 6-hydroxymethyl-7,8-dihydropterin, an enzymatic step in folate biosynthesis pathway.</text>
</comment>
<comment type="caution">
    <text evidence="14">The sequence shown here is derived from an EMBL/GenBank/DDBJ whole genome shotgun (WGS) entry which is preliminary data.</text>
</comment>
<dbReference type="Pfam" id="PF01288">
    <property type="entry name" value="HPPK"/>
    <property type="match status" value="1"/>
</dbReference>
<dbReference type="NCBIfam" id="TIGR01498">
    <property type="entry name" value="folK"/>
    <property type="match status" value="1"/>
</dbReference>
<keyword evidence="15" id="KW-1185">Reference proteome</keyword>
<dbReference type="Proteomes" id="UP000058012">
    <property type="component" value="Unassembled WGS sequence"/>
</dbReference>
<evidence type="ECO:0000256" key="10">
    <source>
        <dbReference type="ARBA" id="ARBA00029409"/>
    </source>
</evidence>
<dbReference type="Gene3D" id="3.30.70.560">
    <property type="entry name" value="7,8-Dihydro-6-hydroxymethylpterin-pyrophosphokinase HPPK"/>
    <property type="match status" value="1"/>
</dbReference>
<dbReference type="InterPro" id="IPR000550">
    <property type="entry name" value="Hppk"/>
</dbReference>
<organism evidence="14 15">
    <name type="scientific">Novosphingobium fuchskuhlense</name>
    <dbReference type="NCBI Taxonomy" id="1117702"/>
    <lineage>
        <taxon>Bacteria</taxon>
        <taxon>Pseudomonadati</taxon>
        <taxon>Pseudomonadota</taxon>
        <taxon>Alphaproteobacteria</taxon>
        <taxon>Sphingomonadales</taxon>
        <taxon>Sphingomonadaceae</taxon>
        <taxon>Novosphingobium</taxon>
    </lineage>
</organism>
<keyword evidence="7" id="KW-0418">Kinase</keyword>